<protein>
    <submittedName>
        <fullName evidence="2">Uncharacterized protein</fullName>
    </submittedName>
</protein>
<evidence type="ECO:0000313" key="3">
    <source>
        <dbReference type="Proteomes" id="UP000006319"/>
    </source>
</evidence>
<dbReference type="EMBL" id="DF157097">
    <property type="protein sequence ID" value="GAB65112.1"/>
    <property type="molecule type" value="Genomic_DNA"/>
</dbReference>
<feature type="compositionally biased region" description="Gly residues" evidence="1">
    <location>
        <begin position="122"/>
        <end position="135"/>
    </location>
</feature>
<keyword evidence="3" id="KW-1185">Reference proteome</keyword>
<dbReference type="VEuPathDB" id="PlasmoDB:PCYB_051300"/>
<dbReference type="KEGG" id="pcy:PCYB_051300"/>
<dbReference type="OrthoDB" id="74703at2759"/>
<dbReference type="GeneID" id="14691501"/>
<dbReference type="PhylomeDB" id="K6V7M0"/>
<organism evidence="2 3">
    <name type="scientific">Plasmodium cynomolgi (strain B)</name>
    <dbReference type="NCBI Taxonomy" id="1120755"/>
    <lineage>
        <taxon>Eukaryota</taxon>
        <taxon>Sar</taxon>
        <taxon>Alveolata</taxon>
        <taxon>Apicomplexa</taxon>
        <taxon>Aconoidasida</taxon>
        <taxon>Haemosporida</taxon>
        <taxon>Plasmodiidae</taxon>
        <taxon>Plasmodium</taxon>
        <taxon>Plasmodium (Plasmodium)</taxon>
    </lineage>
</organism>
<reference evidence="2 3" key="1">
    <citation type="journal article" date="2012" name="Nat. Genet.">
        <title>Plasmodium cynomolgi genome sequences provide insight into Plasmodium vivax and the monkey malaria clade.</title>
        <authorList>
            <person name="Tachibana S."/>
            <person name="Sullivan S.A."/>
            <person name="Kawai S."/>
            <person name="Nakamura S."/>
            <person name="Kim H.R."/>
            <person name="Goto N."/>
            <person name="Arisue N."/>
            <person name="Palacpac N.M.Q."/>
            <person name="Honma H."/>
            <person name="Yagi M."/>
            <person name="Tougan T."/>
            <person name="Katakai Y."/>
            <person name="Kaneko O."/>
            <person name="Mita T."/>
            <person name="Kita K."/>
            <person name="Yasutomi Y."/>
            <person name="Sutton P.L."/>
            <person name="Shakhbatyan R."/>
            <person name="Horii T."/>
            <person name="Yasunaga T."/>
            <person name="Barnwell J.W."/>
            <person name="Escalante A.A."/>
            <person name="Carlton J.M."/>
            <person name="Tanabe K."/>
        </authorList>
    </citation>
    <scope>NUCLEOTIDE SEQUENCE [LARGE SCALE GENOMIC DNA]</scope>
    <source>
        <strain evidence="2 3">B</strain>
    </source>
</reference>
<dbReference type="Proteomes" id="UP000006319">
    <property type="component" value="Chromosome 5"/>
</dbReference>
<feature type="compositionally biased region" description="Basic and acidic residues" evidence="1">
    <location>
        <begin position="30"/>
        <end position="47"/>
    </location>
</feature>
<feature type="region of interest" description="Disordered" evidence="1">
    <location>
        <begin position="1"/>
        <end position="85"/>
    </location>
</feature>
<accession>K6V7M0</accession>
<gene>
    <name evidence="2" type="ORF">PCYB_051300</name>
</gene>
<feature type="region of interest" description="Disordered" evidence="1">
    <location>
        <begin position="100"/>
        <end position="174"/>
    </location>
</feature>
<evidence type="ECO:0000313" key="2">
    <source>
        <dbReference type="EMBL" id="GAB65112.1"/>
    </source>
</evidence>
<name>K6V7M0_PLACD</name>
<feature type="compositionally biased region" description="Polar residues" evidence="1">
    <location>
        <begin position="65"/>
        <end position="82"/>
    </location>
</feature>
<proteinExistence type="predicted"/>
<evidence type="ECO:0000256" key="1">
    <source>
        <dbReference type="SAM" id="MobiDB-lite"/>
    </source>
</evidence>
<dbReference type="AlphaFoldDB" id="K6V7M0"/>
<sequence length="298" mass="33001">MKKVESASCESLENPSERESYSYDANKVNHFVEKEERKKIPIDEHGAKAGGNDTSRHNAEGGEATSPNNPDNNNGTKDSTSADVEDKIIRKYLSKRMSDIGLNCMRGSESEGENAEERGIQKGDGGGNGSRGGSLGDSLGEGRKGQSPKGLCEPPGKHLNIISDSSSDGDDVPLLKTLKIEETKVRVKMGDTTGTNWPTPDFNYEPELTKRKLRLVPLEEYEDEEDINKEGFRKVYEISAFPGVFRDATGKAYDLRDKESCPSTWRLFSRMESLPTCGASNRNKEGQRAKYIRLELQK</sequence>
<dbReference type="RefSeq" id="XP_004221059.1">
    <property type="nucleotide sequence ID" value="XM_004221011.1"/>
</dbReference>